<dbReference type="Gene3D" id="1.10.10.10">
    <property type="entry name" value="Winged helix-like DNA-binding domain superfamily/Winged helix DNA-binding domain"/>
    <property type="match status" value="1"/>
</dbReference>
<dbReference type="AlphaFoldDB" id="A0A3B4H0G6"/>
<accession>A0A3B4H0G6</accession>
<proteinExistence type="predicted"/>
<organism evidence="1">
    <name type="scientific">Pundamilia nyererei</name>
    <dbReference type="NCBI Taxonomy" id="303518"/>
    <lineage>
        <taxon>Eukaryota</taxon>
        <taxon>Metazoa</taxon>
        <taxon>Chordata</taxon>
        <taxon>Craniata</taxon>
        <taxon>Vertebrata</taxon>
        <taxon>Euteleostomi</taxon>
        <taxon>Actinopterygii</taxon>
        <taxon>Neopterygii</taxon>
        <taxon>Teleostei</taxon>
        <taxon>Neoteleostei</taxon>
        <taxon>Acanthomorphata</taxon>
        <taxon>Ovalentaria</taxon>
        <taxon>Cichlomorphae</taxon>
        <taxon>Cichliformes</taxon>
        <taxon>Cichlidae</taxon>
        <taxon>African cichlids</taxon>
        <taxon>Pseudocrenilabrinae</taxon>
        <taxon>Haplochromini</taxon>
        <taxon>Pundamilia</taxon>
    </lineage>
</organism>
<dbReference type="Ensembl" id="ENSPNYT00000028628.1">
    <property type="protein sequence ID" value="ENSPNYP00000027944.1"/>
    <property type="gene ID" value="ENSPNYG00000021042.1"/>
</dbReference>
<protein>
    <submittedName>
        <fullName evidence="1">Uncharacterized protein</fullName>
    </submittedName>
</protein>
<evidence type="ECO:0000313" key="1">
    <source>
        <dbReference type="Ensembl" id="ENSPNYP00000027944.1"/>
    </source>
</evidence>
<dbReference type="GeneTree" id="ENSGT00970000193614"/>
<dbReference type="STRING" id="303518.ENSPNYP00000027944"/>
<name>A0A3B4H0G6_9CICH</name>
<dbReference type="InterPro" id="IPR036388">
    <property type="entry name" value="WH-like_DNA-bd_sf"/>
</dbReference>
<reference evidence="1" key="1">
    <citation type="submission" date="2023-09" db="UniProtKB">
        <authorList>
            <consortium name="Ensembl"/>
        </authorList>
    </citation>
    <scope>IDENTIFICATION</scope>
</reference>
<sequence>MVNTRNYLKEAIVVLHYSLKGYKVISKQFEIHHFTPGKIIHKWKTFKIAANLLRSGHPFKFTLRSDCEIFRGIARNPRAMSWSLQVSWHVNDLNKYGLFGKVARRKSFGLKKKYMATWIRFAKLHLNKSHKFWKIILWTDVLYLKLIMSSFVYQSNSGVRCDLSHSLQTWAKISS</sequence>